<accession>A0ABZ2TR28</accession>
<dbReference type="SMART" id="SM00850">
    <property type="entry name" value="LytTR"/>
    <property type="match status" value="1"/>
</dbReference>
<evidence type="ECO:0000256" key="1">
    <source>
        <dbReference type="ARBA" id="ARBA00023125"/>
    </source>
</evidence>
<dbReference type="EMBL" id="CP150496">
    <property type="protein sequence ID" value="WYW55571.1"/>
    <property type="molecule type" value="Genomic_DNA"/>
</dbReference>
<reference evidence="5 6" key="1">
    <citation type="submission" date="2024-03" db="EMBL/GenBank/DDBJ databases">
        <authorList>
            <person name="Cao K."/>
        </authorList>
    </citation>
    <scope>NUCLEOTIDE SEQUENCE [LARGE SCALE GENOMIC DNA]</scope>
    <source>
        <strain evidence="5 6">MCCC 1K00696</strain>
    </source>
</reference>
<dbReference type="InterPro" id="IPR001789">
    <property type="entry name" value="Sig_transdc_resp-reg_receiver"/>
</dbReference>
<evidence type="ECO:0000313" key="6">
    <source>
        <dbReference type="Proteomes" id="UP001491088"/>
    </source>
</evidence>
<name>A0ABZ2TR28_9FLAO</name>
<protein>
    <submittedName>
        <fullName evidence="5">LytTR family DNA-binding domain-containing protein</fullName>
    </submittedName>
</protein>
<dbReference type="PROSITE" id="PS50110">
    <property type="entry name" value="RESPONSE_REGULATORY"/>
    <property type="match status" value="1"/>
</dbReference>
<keyword evidence="6" id="KW-1185">Reference proteome</keyword>
<evidence type="ECO:0000313" key="5">
    <source>
        <dbReference type="EMBL" id="WYW55571.1"/>
    </source>
</evidence>
<evidence type="ECO:0000259" key="3">
    <source>
        <dbReference type="PROSITE" id="PS50110"/>
    </source>
</evidence>
<dbReference type="Pfam" id="PF00072">
    <property type="entry name" value="Response_reg"/>
    <property type="match status" value="1"/>
</dbReference>
<dbReference type="Gene3D" id="3.40.50.2300">
    <property type="match status" value="1"/>
</dbReference>
<evidence type="ECO:0000256" key="2">
    <source>
        <dbReference type="PROSITE-ProRule" id="PRU00169"/>
    </source>
</evidence>
<sequence>MKVLIIDDESHARNVLATLLEEECNGVENIYQATNLSEGVSIIKSKKPQLILLDIEMPQQSGLEILDYFKGEPIDFKIVFTTAYNQYAIEAFKTSAVDYLLKPIDSDELKSAVNKVKVISENLSVKDKILTLEKSFQQLALNKIALDLPRGIKFISHDKILFFEADGVYTKVHLVNGSSETICKTLKHFTDQLADKPLFYKPHRSYLINLKFMDELIKKDGIHIVMQNKRTIPIARDRKDAFLKMINNTF</sequence>
<organism evidence="5 6">
    <name type="scientific">Polaribacter marinaquae</name>
    <dbReference type="NCBI Taxonomy" id="1642819"/>
    <lineage>
        <taxon>Bacteria</taxon>
        <taxon>Pseudomonadati</taxon>
        <taxon>Bacteroidota</taxon>
        <taxon>Flavobacteriia</taxon>
        <taxon>Flavobacteriales</taxon>
        <taxon>Flavobacteriaceae</taxon>
    </lineage>
</organism>
<dbReference type="InterPro" id="IPR007492">
    <property type="entry name" value="LytTR_DNA-bd_dom"/>
</dbReference>
<keyword evidence="1 5" id="KW-0238">DNA-binding</keyword>
<dbReference type="PANTHER" id="PTHR48111:SF3">
    <property type="entry name" value="TRANSCRIPTIONAL REGULATORY PROTEIN BTSR"/>
    <property type="match status" value="1"/>
</dbReference>
<dbReference type="GO" id="GO:0003677">
    <property type="term" value="F:DNA binding"/>
    <property type="evidence" value="ECO:0007669"/>
    <property type="project" value="UniProtKB-KW"/>
</dbReference>
<dbReference type="Gene3D" id="2.40.50.1020">
    <property type="entry name" value="LytTr DNA-binding domain"/>
    <property type="match status" value="1"/>
</dbReference>
<keyword evidence="2" id="KW-0597">Phosphoprotein</keyword>
<dbReference type="Proteomes" id="UP001491088">
    <property type="component" value="Chromosome"/>
</dbReference>
<feature type="domain" description="HTH LytTR-type" evidence="4">
    <location>
        <begin position="144"/>
        <end position="248"/>
    </location>
</feature>
<proteinExistence type="predicted"/>
<dbReference type="Pfam" id="PF04397">
    <property type="entry name" value="LytTR"/>
    <property type="match status" value="1"/>
</dbReference>
<dbReference type="InterPro" id="IPR011006">
    <property type="entry name" value="CheY-like_superfamily"/>
</dbReference>
<gene>
    <name evidence="5" type="ORF">WG950_13665</name>
</gene>
<dbReference type="SUPFAM" id="SSF52172">
    <property type="entry name" value="CheY-like"/>
    <property type="match status" value="1"/>
</dbReference>
<dbReference type="RefSeq" id="WP_077809770.1">
    <property type="nucleotide sequence ID" value="NZ_CP150496.1"/>
</dbReference>
<evidence type="ECO:0000259" key="4">
    <source>
        <dbReference type="PROSITE" id="PS50930"/>
    </source>
</evidence>
<dbReference type="PROSITE" id="PS50930">
    <property type="entry name" value="HTH_LYTTR"/>
    <property type="match status" value="1"/>
</dbReference>
<dbReference type="PANTHER" id="PTHR48111">
    <property type="entry name" value="REGULATOR OF RPOS"/>
    <property type="match status" value="1"/>
</dbReference>
<dbReference type="SMART" id="SM00448">
    <property type="entry name" value="REC"/>
    <property type="match status" value="1"/>
</dbReference>
<feature type="domain" description="Response regulatory" evidence="3">
    <location>
        <begin position="2"/>
        <end position="117"/>
    </location>
</feature>
<feature type="modified residue" description="4-aspartylphosphate" evidence="2">
    <location>
        <position position="54"/>
    </location>
</feature>
<dbReference type="InterPro" id="IPR039420">
    <property type="entry name" value="WalR-like"/>
</dbReference>